<name>A0A7C9FYP6_9BACT</name>
<dbReference type="Gene3D" id="2.60.120.10">
    <property type="entry name" value="Jelly Rolls"/>
    <property type="match status" value="1"/>
</dbReference>
<feature type="domain" description="Cyclic nucleotide-binding" evidence="1">
    <location>
        <begin position="10"/>
        <end position="112"/>
    </location>
</feature>
<evidence type="ECO:0000313" key="3">
    <source>
        <dbReference type="Proteomes" id="UP000479293"/>
    </source>
</evidence>
<proteinExistence type="predicted"/>
<keyword evidence="3" id="KW-1185">Reference proteome</keyword>
<sequence length="188" mass="21792">MELLKNFLGQYVSLSQAQFDTLEASLREMELGAGDYLLREGNICRTICFVREGTLRVLHFDQDGEVTRYFIPKGNIAVLPDSFRYQAPANENIQAVTDCRLLVLRYEDLIKMYDQIPVWTRLVQKLHEEVLQQRTLGRTLGSRDARSRLQLFNEEYPGLIDEIPTKILASFLRISPLELNRIRGELTQ</sequence>
<dbReference type="InterPro" id="IPR014710">
    <property type="entry name" value="RmlC-like_jellyroll"/>
</dbReference>
<dbReference type="InterPro" id="IPR018490">
    <property type="entry name" value="cNMP-bd_dom_sf"/>
</dbReference>
<dbReference type="AlphaFoldDB" id="A0A7C9FYP6"/>
<evidence type="ECO:0000259" key="1">
    <source>
        <dbReference type="PROSITE" id="PS50042"/>
    </source>
</evidence>
<dbReference type="Proteomes" id="UP000479293">
    <property type="component" value="Unassembled WGS sequence"/>
</dbReference>
<comment type="caution">
    <text evidence="2">The sequence shown here is derived from an EMBL/GenBank/DDBJ whole genome shotgun (WGS) entry which is preliminary data.</text>
</comment>
<gene>
    <name evidence="2" type="ORF">GBK04_15570</name>
</gene>
<evidence type="ECO:0000313" key="2">
    <source>
        <dbReference type="EMBL" id="MPR34733.1"/>
    </source>
</evidence>
<dbReference type="CDD" id="cd00038">
    <property type="entry name" value="CAP_ED"/>
    <property type="match status" value="1"/>
</dbReference>
<accession>A0A7C9FYP6</accession>
<reference evidence="2 3" key="1">
    <citation type="submission" date="2019-10" db="EMBL/GenBank/DDBJ databases">
        <title>Draft Genome Sequence of Cytophagaceae sp. SJW1-29.</title>
        <authorList>
            <person name="Choi A."/>
        </authorList>
    </citation>
    <scope>NUCLEOTIDE SEQUENCE [LARGE SCALE GENOMIC DNA]</scope>
    <source>
        <strain evidence="2 3">SJW1-29</strain>
    </source>
</reference>
<dbReference type="Pfam" id="PF00027">
    <property type="entry name" value="cNMP_binding"/>
    <property type="match status" value="1"/>
</dbReference>
<dbReference type="SUPFAM" id="SSF51206">
    <property type="entry name" value="cAMP-binding domain-like"/>
    <property type="match status" value="1"/>
</dbReference>
<dbReference type="PROSITE" id="PS50042">
    <property type="entry name" value="CNMP_BINDING_3"/>
    <property type="match status" value="1"/>
</dbReference>
<organism evidence="2 3">
    <name type="scientific">Salmonirosea aquatica</name>
    <dbReference type="NCBI Taxonomy" id="2654236"/>
    <lineage>
        <taxon>Bacteria</taxon>
        <taxon>Pseudomonadati</taxon>
        <taxon>Bacteroidota</taxon>
        <taxon>Cytophagia</taxon>
        <taxon>Cytophagales</taxon>
        <taxon>Spirosomataceae</taxon>
        <taxon>Salmonirosea</taxon>
    </lineage>
</organism>
<protein>
    <submittedName>
        <fullName evidence="2">Cyclic nucleotide-binding domain-containing protein</fullName>
    </submittedName>
</protein>
<dbReference type="RefSeq" id="WP_152761197.1">
    <property type="nucleotide sequence ID" value="NZ_WHLY01000002.1"/>
</dbReference>
<dbReference type="InterPro" id="IPR000595">
    <property type="entry name" value="cNMP-bd_dom"/>
</dbReference>
<dbReference type="EMBL" id="WHLY01000002">
    <property type="protein sequence ID" value="MPR34733.1"/>
    <property type="molecule type" value="Genomic_DNA"/>
</dbReference>